<organism evidence="7 8">
    <name type="scientific">Apatococcus lobatus</name>
    <dbReference type="NCBI Taxonomy" id="904363"/>
    <lineage>
        <taxon>Eukaryota</taxon>
        <taxon>Viridiplantae</taxon>
        <taxon>Chlorophyta</taxon>
        <taxon>core chlorophytes</taxon>
        <taxon>Trebouxiophyceae</taxon>
        <taxon>Chlorellales</taxon>
        <taxon>Chlorellaceae</taxon>
        <taxon>Apatococcus</taxon>
    </lineage>
</organism>
<dbReference type="InterPro" id="IPR006924">
    <property type="entry name" value="Ribosomal_cS23-like"/>
</dbReference>
<comment type="similarity">
    <text evidence="1">Belongs to the chloroplast-specific ribosomal protein cS23 family.</text>
</comment>
<dbReference type="Proteomes" id="UP001438707">
    <property type="component" value="Unassembled WGS sequence"/>
</dbReference>
<feature type="region of interest" description="Disordered" evidence="6">
    <location>
        <begin position="55"/>
        <end position="86"/>
    </location>
</feature>
<dbReference type="GO" id="GO:0005840">
    <property type="term" value="C:ribosome"/>
    <property type="evidence" value="ECO:0007669"/>
    <property type="project" value="UniProtKB-KW"/>
</dbReference>
<comment type="caution">
    <text evidence="7">The sequence shown here is derived from an EMBL/GenBank/DDBJ whole genome shotgun (WGS) entry which is preliminary data.</text>
</comment>
<accession>A0AAW1QLT2</accession>
<sequence>MANLCKLCHKSLCLSQAAGSQPRLSSRPFASLAAFRVIRQQCRPRQEACLQRLYSTRGSKQDRDSDDLPEGSAIEVEADEEEQDLDEDYLEPEDEETQRANKLAELQAADAADAPLPADYKLNFLWFDKTLAIAVDQVMPKGQRSPVTSYFLWPHADAWEELKDALEGKPWVSERDTIMLLNRVTEVINYWQEEGDRHELDEARTSFPDCVFQGA</sequence>
<comment type="subunit">
    <text evidence="2">Part of the 30S ribosomal subunit.</text>
</comment>
<dbReference type="EMBL" id="JALJOS010000032">
    <property type="protein sequence ID" value="KAK9822404.1"/>
    <property type="molecule type" value="Genomic_DNA"/>
</dbReference>
<keyword evidence="3" id="KW-0689">Ribosomal protein</keyword>
<dbReference type="Gene3D" id="3.30.390.140">
    <property type="match status" value="1"/>
</dbReference>
<name>A0AAW1QLT2_9CHLO</name>
<evidence type="ECO:0000256" key="3">
    <source>
        <dbReference type="ARBA" id="ARBA00022980"/>
    </source>
</evidence>
<keyword evidence="4" id="KW-0687">Ribonucleoprotein</keyword>
<protein>
    <recommendedName>
        <fullName evidence="5">30S ribosomal protein 3, chloroplastic</fullName>
    </recommendedName>
</protein>
<dbReference type="InterPro" id="IPR038447">
    <property type="entry name" value="PSRP-3/Ycf65_sf"/>
</dbReference>
<evidence type="ECO:0000313" key="7">
    <source>
        <dbReference type="EMBL" id="KAK9822404.1"/>
    </source>
</evidence>
<dbReference type="GO" id="GO:0006412">
    <property type="term" value="P:translation"/>
    <property type="evidence" value="ECO:0007669"/>
    <property type="project" value="InterPro"/>
</dbReference>
<dbReference type="AlphaFoldDB" id="A0AAW1QLT2"/>
<dbReference type="Pfam" id="PF04839">
    <property type="entry name" value="PSRP-3_Ycf65"/>
    <property type="match status" value="1"/>
</dbReference>
<feature type="compositionally biased region" description="Acidic residues" evidence="6">
    <location>
        <begin position="76"/>
        <end position="86"/>
    </location>
</feature>
<evidence type="ECO:0000313" key="8">
    <source>
        <dbReference type="Proteomes" id="UP001438707"/>
    </source>
</evidence>
<gene>
    <name evidence="7" type="ORF">WJX74_001791</name>
</gene>
<evidence type="ECO:0000256" key="2">
    <source>
        <dbReference type="ARBA" id="ARBA00011458"/>
    </source>
</evidence>
<dbReference type="PANTHER" id="PTHR35108">
    <property type="entry name" value="30S RIBOSOMAL PROTEIN 3, CHLOROPLASTIC"/>
    <property type="match status" value="1"/>
</dbReference>
<dbReference type="GO" id="GO:0003735">
    <property type="term" value="F:structural constituent of ribosome"/>
    <property type="evidence" value="ECO:0007669"/>
    <property type="project" value="InterPro"/>
</dbReference>
<reference evidence="7 8" key="1">
    <citation type="journal article" date="2024" name="Nat. Commun.">
        <title>Phylogenomics reveals the evolutionary origins of lichenization in chlorophyte algae.</title>
        <authorList>
            <person name="Puginier C."/>
            <person name="Libourel C."/>
            <person name="Otte J."/>
            <person name="Skaloud P."/>
            <person name="Haon M."/>
            <person name="Grisel S."/>
            <person name="Petersen M."/>
            <person name="Berrin J.G."/>
            <person name="Delaux P.M."/>
            <person name="Dal Grande F."/>
            <person name="Keller J."/>
        </authorList>
    </citation>
    <scope>NUCLEOTIDE SEQUENCE [LARGE SCALE GENOMIC DNA]</scope>
    <source>
        <strain evidence="7 8">SAG 2145</strain>
    </source>
</reference>
<proteinExistence type="inferred from homology"/>
<dbReference type="GO" id="GO:1990904">
    <property type="term" value="C:ribonucleoprotein complex"/>
    <property type="evidence" value="ECO:0007669"/>
    <property type="project" value="UniProtKB-KW"/>
</dbReference>
<dbReference type="PANTHER" id="PTHR35108:SF1">
    <property type="entry name" value="OS04G0461100 PROTEIN"/>
    <property type="match status" value="1"/>
</dbReference>
<evidence type="ECO:0000256" key="5">
    <source>
        <dbReference type="ARBA" id="ARBA00035379"/>
    </source>
</evidence>
<evidence type="ECO:0000256" key="1">
    <source>
        <dbReference type="ARBA" id="ARBA00008561"/>
    </source>
</evidence>
<evidence type="ECO:0000256" key="4">
    <source>
        <dbReference type="ARBA" id="ARBA00023274"/>
    </source>
</evidence>
<evidence type="ECO:0000256" key="6">
    <source>
        <dbReference type="SAM" id="MobiDB-lite"/>
    </source>
</evidence>
<keyword evidence="8" id="KW-1185">Reference proteome</keyword>